<accession>A0ACB7U5L6</accession>
<organism evidence="1 2">
    <name type="scientific">Dioscorea alata</name>
    <name type="common">Purple yam</name>
    <dbReference type="NCBI Taxonomy" id="55571"/>
    <lineage>
        <taxon>Eukaryota</taxon>
        <taxon>Viridiplantae</taxon>
        <taxon>Streptophyta</taxon>
        <taxon>Embryophyta</taxon>
        <taxon>Tracheophyta</taxon>
        <taxon>Spermatophyta</taxon>
        <taxon>Magnoliopsida</taxon>
        <taxon>Liliopsida</taxon>
        <taxon>Dioscoreales</taxon>
        <taxon>Dioscoreaceae</taxon>
        <taxon>Dioscorea</taxon>
    </lineage>
</organism>
<keyword evidence="2" id="KW-1185">Reference proteome</keyword>
<comment type="caution">
    <text evidence="1">The sequence shown here is derived from an EMBL/GenBank/DDBJ whole genome shotgun (WGS) entry which is preliminary data.</text>
</comment>
<gene>
    <name evidence="1" type="ORF">IHE45_18G022900</name>
</gene>
<sequence length="515" mass="54927">MGKSIQNLEGVSDAGAGAGCGRRLVCPFPSITLRCVLVLILSVCVLLSALFWLPPFRSSRSSFHPSDDALAADIQATFMLAKPFAQLVPHVQKLEYDIFEEIGVPESKVSVISLHPSTPTNVTAVVFGVLPYSKYVSISSPFLSLLKSSFVELALQQVNLSLSPALFGHSSAFEVLKFPGGISITPGQPVSLWKMPQILFNFTLNNSISQISKNFDQLKIQLKFGLQLRYYENVYLELTNTKGSTVRSPVTVQASVLSDIGSHILLPDRLKELAAIIIGPDAKNLGLDHAVFGKVKCVQLSSYLKDSISSIGSPSPSPSPSPSSSPSPSPSPASSPSPSPSPSEAPASSPAPCLIPICCNPSTSPYPATPELGPSPQSSSSDTTPRKGSHIHPSLPPKASPRHHVDPPASGNSPSPSVPLKPGTWGSTPKMSPSLTPFPSPSRHGSQPRSVEGNREASIAPASVFLEVSRSLPSHKKESINFNVEESVESYLKMHDHPQFGKTYSGRKRLDFTEG</sequence>
<reference evidence="2" key="1">
    <citation type="journal article" date="2022" name="Nat. Commun.">
        <title>Chromosome evolution and the genetic basis of agronomically important traits in greater yam.</title>
        <authorList>
            <person name="Bredeson J.V."/>
            <person name="Lyons J.B."/>
            <person name="Oniyinde I.O."/>
            <person name="Okereke N.R."/>
            <person name="Kolade O."/>
            <person name="Nnabue I."/>
            <person name="Nwadili C.O."/>
            <person name="Hribova E."/>
            <person name="Parker M."/>
            <person name="Nwogha J."/>
            <person name="Shu S."/>
            <person name="Carlson J."/>
            <person name="Kariba R."/>
            <person name="Muthemba S."/>
            <person name="Knop K."/>
            <person name="Barton G.J."/>
            <person name="Sherwood A.V."/>
            <person name="Lopez-Montes A."/>
            <person name="Asiedu R."/>
            <person name="Jamnadass R."/>
            <person name="Muchugi A."/>
            <person name="Goodstein D."/>
            <person name="Egesi C.N."/>
            <person name="Featherston J."/>
            <person name="Asfaw A."/>
            <person name="Simpson G.G."/>
            <person name="Dolezel J."/>
            <person name="Hendre P.S."/>
            <person name="Van Deynze A."/>
            <person name="Kumar P.L."/>
            <person name="Obidiegwu J.E."/>
            <person name="Bhattacharjee R."/>
            <person name="Rokhsar D.S."/>
        </authorList>
    </citation>
    <scope>NUCLEOTIDE SEQUENCE [LARGE SCALE GENOMIC DNA]</scope>
    <source>
        <strain evidence="2">cv. TDa95/00328</strain>
    </source>
</reference>
<evidence type="ECO:0000313" key="1">
    <source>
        <dbReference type="EMBL" id="KAH7655599.1"/>
    </source>
</evidence>
<name>A0ACB7U5L6_DIOAL</name>
<protein>
    <submittedName>
        <fullName evidence="1">Uncharacterized protein</fullName>
    </submittedName>
</protein>
<dbReference type="Proteomes" id="UP000827976">
    <property type="component" value="Chromosome 18"/>
</dbReference>
<dbReference type="EMBL" id="CM037028">
    <property type="protein sequence ID" value="KAH7655599.1"/>
    <property type="molecule type" value="Genomic_DNA"/>
</dbReference>
<proteinExistence type="predicted"/>
<evidence type="ECO:0000313" key="2">
    <source>
        <dbReference type="Proteomes" id="UP000827976"/>
    </source>
</evidence>